<dbReference type="Pfam" id="PF12872">
    <property type="entry name" value="OST-HTH"/>
    <property type="match status" value="1"/>
</dbReference>
<dbReference type="GO" id="GO:0007283">
    <property type="term" value="P:spermatogenesis"/>
    <property type="evidence" value="ECO:0007669"/>
    <property type="project" value="UniProtKB-KW"/>
</dbReference>
<accession>A0A674P5H6</accession>
<keyword evidence="12" id="KW-1185">Reference proteome</keyword>
<dbReference type="PANTHER" id="PTHR22948:SF19">
    <property type="entry name" value="TUDOR DOMAIN-CONTAINING PROTEIN 5"/>
    <property type="match status" value="1"/>
</dbReference>
<evidence type="ECO:0000256" key="3">
    <source>
        <dbReference type="ARBA" id="ARBA00013420"/>
    </source>
</evidence>
<dbReference type="InterPro" id="IPR025605">
    <property type="entry name" value="OST-HTH/LOTUS_dom"/>
</dbReference>
<sequence length="540" mass="61256">WSGLVQVCVTLSCVLKYLGNSFQCFYILSFSFDCRKMNQDKILQKLKKDIRSLLISSKLGLDPDQLRRDYVSLLGHPLPLAQLGFTNIMDMVTTMPDVVSINFRQDGTIYLKGVGGESTQNIEELVAKQRTSKADNQRFKRGHRSYCPPRFYHQSPHVLLPRRGLAPPAIPAKLRAQLLKLLSTGNVFVEYFGDLCCYINIKHFELLFFTFYWNDVIDLKEAESLDMEQPSPSYYLSRGKSLWESKQEDADDEALHMFEISCPPQLHYGSNVPPDALKSQRLKKPTRYAERDVVQVLVEHVESPGLFYVSFCDSEEARTTEDMMIEMRRCYRCPEVSERYSLPERFVRRGQVCCVCPEGMWFYRVVIHQILSPTHVKVYFVDFGNMTVVPSNRLKFLKARYSELPARAVQSALAGIKPTKGSWTLEAAASFQKLCTNNPLVGALACYTGDVLHLYLCDTRKENDVYIHKVLLSEGHGIACSPSLCACVIPVSMYLGEGTLDLPDIKEEPSLTPTGESVEEVDLPGLELIEDSDSCCHIQV</sequence>
<dbReference type="Ensembl" id="ENSTRUT00000081898.1">
    <property type="protein sequence ID" value="ENSTRUP00000080997.1"/>
    <property type="gene ID" value="ENSTRUG00000001601.3"/>
</dbReference>
<dbReference type="Gene3D" id="2.40.50.90">
    <property type="match status" value="1"/>
</dbReference>
<evidence type="ECO:0000313" key="11">
    <source>
        <dbReference type="Ensembl" id="ENSTRUP00000080997.1"/>
    </source>
</evidence>
<dbReference type="InterPro" id="IPR002999">
    <property type="entry name" value="Tudor"/>
</dbReference>
<keyword evidence="5" id="KW-0963">Cytoplasm</keyword>
<gene>
    <name evidence="11" type="primary">tdrd5</name>
</gene>
<feature type="domain" description="HTH OST-type" evidence="10">
    <location>
        <begin position="42"/>
        <end position="115"/>
    </location>
</feature>
<evidence type="ECO:0000256" key="8">
    <source>
        <dbReference type="ARBA" id="ARBA00022871"/>
    </source>
</evidence>
<evidence type="ECO:0000256" key="7">
    <source>
        <dbReference type="ARBA" id="ARBA00022782"/>
    </source>
</evidence>
<dbReference type="InterPro" id="IPR050621">
    <property type="entry name" value="Tudor_domain_containing"/>
</dbReference>
<dbReference type="PANTHER" id="PTHR22948">
    <property type="entry name" value="TUDOR DOMAIN CONTAINING PROTEIN"/>
    <property type="match status" value="1"/>
</dbReference>
<dbReference type="InterPro" id="IPR035437">
    <property type="entry name" value="SNase_OB-fold_sf"/>
</dbReference>
<evidence type="ECO:0000259" key="9">
    <source>
        <dbReference type="PROSITE" id="PS50304"/>
    </source>
</evidence>
<dbReference type="InterPro" id="IPR041966">
    <property type="entry name" value="LOTUS-like"/>
</dbReference>
<feature type="domain" description="Tudor" evidence="9">
    <location>
        <begin position="346"/>
        <end position="404"/>
    </location>
</feature>
<evidence type="ECO:0000256" key="6">
    <source>
        <dbReference type="ARBA" id="ARBA00022737"/>
    </source>
</evidence>
<keyword evidence="4" id="KW-0217">Developmental protein</keyword>
<evidence type="ECO:0000256" key="1">
    <source>
        <dbReference type="ARBA" id="ARBA00004496"/>
    </source>
</evidence>
<proteinExistence type="inferred from homology"/>
<name>A0A674P5H6_TAKRU</name>
<organism evidence="11 12">
    <name type="scientific">Takifugu rubripes</name>
    <name type="common">Japanese pufferfish</name>
    <name type="synonym">Fugu rubripes</name>
    <dbReference type="NCBI Taxonomy" id="31033"/>
    <lineage>
        <taxon>Eukaryota</taxon>
        <taxon>Metazoa</taxon>
        <taxon>Chordata</taxon>
        <taxon>Craniata</taxon>
        <taxon>Vertebrata</taxon>
        <taxon>Euteleostomi</taxon>
        <taxon>Actinopterygii</taxon>
        <taxon>Neopterygii</taxon>
        <taxon>Teleostei</taxon>
        <taxon>Neoteleostei</taxon>
        <taxon>Acanthomorphata</taxon>
        <taxon>Eupercaria</taxon>
        <taxon>Tetraodontiformes</taxon>
        <taxon>Tetradontoidea</taxon>
        <taxon>Tetraodontidae</taxon>
        <taxon>Takifugu</taxon>
    </lineage>
</organism>
<keyword evidence="7" id="KW-0221">Differentiation</keyword>
<keyword evidence="6" id="KW-0677">Repeat</keyword>
<comment type="similarity">
    <text evidence="2">Belongs to the TDRD5 family.</text>
</comment>
<reference evidence="11" key="3">
    <citation type="submission" date="2025-09" db="UniProtKB">
        <authorList>
            <consortium name="Ensembl"/>
        </authorList>
    </citation>
    <scope>IDENTIFICATION</scope>
</reference>
<dbReference type="GeneTree" id="ENSGT00940000159902"/>
<reference evidence="11" key="2">
    <citation type="submission" date="2025-08" db="UniProtKB">
        <authorList>
            <consortium name="Ensembl"/>
        </authorList>
    </citation>
    <scope>IDENTIFICATION</scope>
</reference>
<dbReference type="Gene3D" id="3.30.420.610">
    <property type="entry name" value="LOTUS domain-like"/>
    <property type="match status" value="1"/>
</dbReference>
<comment type="subcellular location">
    <subcellularLocation>
        <location evidence="1">Cytoplasm</location>
    </subcellularLocation>
</comment>
<evidence type="ECO:0000256" key="5">
    <source>
        <dbReference type="ARBA" id="ARBA00022490"/>
    </source>
</evidence>
<evidence type="ECO:0000256" key="4">
    <source>
        <dbReference type="ARBA" id="ARBA00022473"/>
    </source>
</evidence>
<dbReference type="PROSITE" id="PS51644">
    <property type="entry name" value="HTH_OST"/>
    <property type="match status" value="1"/>
</dbReference>
<evidence type="ECO:0000259" key="10">
    <source>
        <dbReference type="PROSITE" id="PS51644"/>
    </source>
</evidence>
<dbReference type="AlphaFoldDB" id="A0A674P5H6"/>
<dbReference type="PROSITE" id="PS50304">
    <property type="entry name" value="TUDOR"/>
    <property type="match status" value="1"/>
</dbReference>
<dbReference type="Gene3D" id="2.30.30.140">
    <property type="match status" value="1"/>
</dbReference>
<dbReference type="SUPFAM" id="SSF63748">
    <property type="entry name" value="Tudor/PWWP/MBT"/>
    <property type="match status" value="1"/>
</dbReference>
<keyword evidence="8" id="KW-0744">Spermatogenesis</keyword>
<dbReference type="Proteomes" id="UP000005226">
    <property type="component" value="Chromosome 20"/>
</dbReference>
<dbReference type="Pfam" id="PF00567">
    <property type="entry name" value="TUDOR"/>
    <property type="match status" value="1"/>
</dbReference>
<dbReference type="GO" id="GO:0030154">
    <property type="term" value="P:cell differentiation"/>
    <property type="evidence" value="ECO:0007669"/>
    <property type="project" value="UniProtKB-KW"/>
</dbReference>
<reference evidence="11 12" key="1">
    <citation type="journal article" date="2011" name="Genome Biol. Evol.">
        <title>Integration of the genetic map and genome assembly of fugu facilitates insights into distinct features of genome evolution in teleosts and mammals.</title>
        <authorList>
            <person name="Kai W."/>
            <person name="Kikuchi K."/>
            <person name="Tohari S."/>
            <person name="Chew A.K."/>
            <person name="Tay A."/>
            <person name="Fujiwara A."/>
            <person name="Hosoya S."/>
            <person name="Suetake H."/>
            <person name="Naruse K."/>
            <person name="Brenner S."/>
            <person name="Suzuki Y."/>
            <person name="Venkatesh B."/>
        </authorList>
    </citation>
    <scope>NUCLEOTIDE SEQUENCE [LARGE SCALE GENOMIC DNA]</scope>
</reference>
<evidence type="ECO:0000313" key="12">
    <source>
        <dbReference type="Proteomes" id="UP000005226"/>
    </source>
</evidence>
<dbReference type="GO" id="GO:0005737">
    <property type="term" value="C:cytoplasm"/>
    <property type="evidence" value="ECO:0007669"/>
    <property type="project" value="UniProtKB-SubCell"/>
</dbReference>
<protein>
    <recommendedName>
        <fullName evidence="3">Tudor domain-containing protein 5</fullName>
    </recommendedName>
</protein>
<evidence type="ECO:0000256" key="2">
    <source>
        <dbReference type="ARBA" id="ARBA00010384"/>
    </source>
</evidence>